<reference evidence="3" key="1">
    <citation type="submission" date="2010-11" db="EMBL/GenBank/DDBJ databases">
        <title>The complete genome of Mahella australiensis DSM 15567.</title>
        <authorList>
            <consortium name="US DOE Joint Genome Institute (JGI-PGF)"/>
            <person name="Lucas S."/>
            <person name="Copeland A."/>
            <person name="Lapidus A."/>
            <person name="Bruce D."/>
            <person name="Goodwin L."/>
            <person name="Pitluck S."/>
            <person name="Kyrpides N."/>
            <person name="Mavromatis K."/>
            <person name="Pagani I."/>
            <person name="Ivanova N."/>
            <person name="Teshima H."/>
            <person name="Brettin T."/>
            <person name="Detter J.C."/>
            <person name="Han C."/>
            <person name="Tapia R."/>
            <person name="Land M."/>
            <person name="Hauser L."/>
            <person name="Markowitz V."/>
            <person name="Cheng J.-F."/>
            <person name="Hugenholtz P."/>
            <person name="Woyke T."/>
            <person name="Wu D."/>
            <person name="Spring S."/>
            <person name="Pukall R."/>
            <person name="Steenblock K."/>
            <person name="Schneider S."/>
            <person name="Klenk H.-P."/>
            <person name="Eisen J.A."/>
        </authorList>
    </citation>
    <scope>NUCLEOTIDE SEQUENCE [LARGE SCALE GENOMIC DNA]</scope>
    <source>
        <strain evidence="3">DSM 15567 / CIP 107919 / 50-1 BON</strain>
    </source>
</reference>
<dbReference type="HOGENOM" id="CLU_071520_1_0_9"/>
<dbReference type="SUPFAM" id="SSF111321">
    <property type="entry name" value="AF1104-like"/>
    <property type="match status" value="1"/>
</dbReference>
<dbReference type="Pfam" id="PF01937">
    <property type="entry name" value="ARMT1-like_dom"/>
    <property type="match status" value="1"/>
</dbReference>
<dbReference type="AlphaFoldDB" id="F3ZX87"/>
<proteinExistence type="predicted"/>
<dbReference type="InterPro" id="IPR014444">
    <property type="entry name" value="PH1575-like"/>
</dbReference>
<dbReference type="KEGG" id="mas:Mahau_1350"/>
<evidence type="ECO:0000259" key="1">
    <source>
        <dbReference type="Pfam" id="PF01937"/>
    </source>
</evidence>
<dbReference type="PIRSF" id="PIRSF006593">
    <property type="entry name" value="UCP006593"/>
    <property type="match status" value="1"/>
</dbReference>
<accession>F3ZX87</accession>
<dbReference type="Proteomes" id="UP000008457">
    <property type="component" value="Chromosome"/>
</dbReference>
<dbReference type="InterPro" id="IPR002791">
    <property type="entry name" value="ARMT1-like_metal-bd"/>
</dbReference>
<name>F3ZX87_MAHA5</name>
<dbReference type="STRING" id="697281.Mahau_1350"/>
<dbReference type="Gene3D" id="1.10.285.20">
    <property type="entry name" value="Uncharacterised protein PF01937, DUF89, domain 2"/>
    <property type="match status" value="1"/>
</dbReference>
<reference evidence="2 3" key="2">
    <citation type="journal article" date="2011" name="Stand. Genomic Sci.">
        <title>Complete genome sequence of Mahella australiensis type strain (50-1 BON).</title>
        <authorList>
            <person name="Sikorski J."/>
            <person name="Teshima H."/>
            <person name="Nolan M."/>
            <person name="Lucas S."/>
            <person name="Hammon N."/>
            <person name="Deshpande S."/>
            <person name="Cheng J.F."/>
            <person name="Pitluck S."/>
            <person name="Liolios K."/>
            <person name="Pagani I."/>
            <person name="Ivanova N."/>
            <person name="Huntemann M."/>
            <person name="Mavromatis K."/>
            <person name="Ovchinikova G."/>
            <person name="Pati A."/>
            <person name="Tapia R."/>
            <person name="Han C."/>
            <person name="Goodwin L."/>
            <person name="Chen A."/>
            <person name="Palaniappan K."/>
            <person name="Land M."/>
            <person name="Hauser L."/>
            <person name="Ngatchou-Djao O.D."/>
            <person name="Rohde M."/>
            <person name="Pukall R."/>
            <person name="Spring S."/>
            <person name="Abt B."/>
            <person name="Goker M."/>
            <person name="Detter J.C."/>
            <person name="Woyke T."/>
            <person name="Bristow J."/>
            <person name="Markowitz V."/>
            <person name="Hugenholtz P."/>
            <person name="Eisen J.A."/>
            <person name="Kyrpides N.C."/>
            <person name="Klenk H.P."/>
            <person name="Lapidus A."/>
        </authorList>
    </citation>
    <scope>NUCLEOTIDE SEQUENCE [LARGE SCALE GENOMIC DNA]</scope>
    <source>
        <strain evidence="3">DSM 15567 / CIP 107919 / 50-1 BON</strain>
    </source>
</reference>
<dbReference type="OrthoDB" id="9796465at2"/>
<organism evidence="2 3">
    <name type="scientific">Mahella australiensis (strain DSM 15567 / CIP 107919 / 50-1 BON)</name>
    <dbReference type="NCBI Taxonomy" id="697281"/>
    <lineage>
        <taxon>Bacteria</taxon>
        <taxon>Bacillati</taxon>
        <taxon>Bacillota</taxon>
        <taxon>Clostridia</taxon>
        <taxon>Thermoanaerobacterales</taxon>
        <taxon>Thermoanaerobacterales Family IV. Incertae Sedis</taxon>
        <taxon>Mahella</taxon>
    </lineage>
</organism>
<evidence type="ECO:0000313" key="2">
    <source>
        <dbReference type="EMBL" id="AEE96544.1"/>
    </source>
</evidence>
<evidence type="ECO:0000313" key="3">
    <source>
        <dbReference type="Proteomes" id="UP000008457"/>
    </source>
</evidence>
<dbReference type="Gene3D" id="3.40.50.10880">
    <property type="entry name" value="Uncharacterised protein PF01937, DUF89, domain 3"/>
    <property type="match status" value="1"/>
</dbReference>
<dbReference type="InterPro" id="IPR036075">
    <property type="entry name" value="ARMT-1-like_metal-bd_sf"/>
</dbReference>
<dbReference type="RefSeq" id="WP_013780974.1">
    <property type="nucleotide sequence ID" value="NC_015520.1"/>
</dbReference>
<dbReference type="eggNOG" id="COG1578">
    <property type="taxonomic scope" value="Bacteria"/>
</dbReference>
<keyword evidence="3" id="KW-1185">Reference proteome</keyword>
<protein>
    <recommendedName>
        <fullName evidence="1">Damage-control phosphatase ARMT1-like metal-binding domain-containing protein</fullName>
    </recommendedName>
</protein>
<dbReference type="EMBL" id="CP002360">
    <property type="protein sequence ID" value="AEE96544.1"/>
    <property type="molecule type" value="Genomic_DNA"/>
</dbReference>
<sequence>MECVAECTPCYLKQVISAFMAADLDQEKQRRLIKEVTKILPSIDDSKSPAENSSIVLLEAYRLMGIEDPFKRAKEQSNIMAMRLYPELKERIAEADDPLFMAIRIAAAGNIIDMGILREFDVEDSISEALSTGFALCDYNQFKEILSNVRRILIIGDNSGEIVFDKLLVEQLEHYASDIAYSVKSRPILNDATMQDAVMVGMTNIAHVIENGNQYLGTVLEACSREFLHELEAADLVISKGQGNYESLGGSLLAGRKTFFLLRAKCPWVAARAGVGNMGLVFCQNAIDVSNM</sequence>
<feature type="domain" description="Damage-control phosphatase ARMT1-like metal-binding" evidence="1">
    <location>
        <begin position="4"/>
        <end position="278"/>
    </location>
</feature>
<gene>
    <name evidence="2" type="ordered locus">Mahau_1350</name>
</gene>